<keyword evidence="4" id="KW-1185">Reference proteome</keyword>
<dbReference type="InterPro" id="IPR052404">
    <property type="entry name" value="SPP1-like_terminase"/>
</dbReference>
<name>A0A7W4KEU2_9PROT</name>
<evidence type="ECO:0000256" key="2">
    <source>
        <dbReference type="ARBA" id="ARBA00023219"/>
    </source>
</evidence>
<evidence type="ECO:0000313" key="4">
    <source>
        <dbReference type="Proteomes" id="UP000540556"/>
    </source>
</evidence>
<dbReference type="RefSeq" id="WP_182950143.1">
    <property type="nucleotide sequence ID" value="NZ_JABEQK010000008.1"/>
</dbReference>
<dbReference type="InterPro" id="IPR005335">
    <property type="entry name" value="Terminase_ssu"/>
</dbReference>
<dbReference type="Gene3D" id="1.10.10.1400">
    <property type="entry name" value="Terminase, small subunit, N-terminal DNA-binding domain, HTH motif"/>
    <property type="match status" value="1"/>
</dbReference>
<proteinExistence type="predicted"/>
<dbReference type="Pfam" id="PF03592">
    <property type="entry name" value="Terminase_2"/>
    <property type="match status" value="1"/>
</dbReference>
<dbReference type="PANTHER" id="PTHR41328">
    <property type="entry name" value="TERMINASE SMALL SUBUNIT-RELATED"/>
    <property type="match status" value="1"/>
</dbReference>
<organism evidence="3 4">
    <name type="scientific">Gluconacetobacter takamatsuzukensis</name>
    <dbReference type="NCBI Taxonomy" id="1286190"/>
    <lineage>
        <taxon>Bacteria</taxon>
        <taxon>Pseudomonadati</taxon>
        <taxon>Pseudomonadota</taxon>
        <taxon>Alphaproteobacteria</taxon>
        <taxon>Acetobacterales</taxon>
        <taxon>Acetobacteraceae</taxon>
        <taxon>Gluconacetobacter</taxon>
    </lineage>
</organism>
<dbReference type="InterPro" id="IPR038713">
    <property type="entry name" value="Terminase_Gp1_N_sf"/>
</dbReference>
<dbReference type="PANTHER" id="PTHR41328:SF2">
    <property type="entry name" value="TERMINASE SMALL SUBUNIT"/>
    <property type="match status" value="1"/>
</dbReference>
<dbReference type="EMBL" id="JABEQK010000008">
    <property type="protein sequence ID" value="MBB2205604.1"/>
    <property type="molecule type" value="Genomic_DNA"/>
</dbReference>
<keyword evidence="1" id="KW-1188">Viral release from host cell</keyword>
<protein>
    <submittedName>
        <fullName evidence="3">Terminase small subunit</fullName>
    </submittedName>
</protein>
<evidence type="ECO:0000256" key="1">
    <source>
        <dbReference type="ARBA" id="ARBA00022612"/>
    </source>
</evidence>
<gene>
    <name evidence="3" type="ORF">HLH27_11310</name>
</gene>
<reference evidence="3 4" key="1">
    <citation type="submission" date="2020-04" db="EMBL/GenBank/DDBJ databases">
        <title>Description of novel Gluconacetobacter.</title>
        <authorList>
            <person name="Sombolestani A."/>
        </authorList>
    </citation>
    <scope>NUCLEOTIDE SEQUENCE [LARGE SCALE GENOMIC DNA]</scope>
    <source>
        <strain evidence="3 4">LMG 27800</strain>
    </source>
</reference>
<comment type="caution">
    <text evidence="3">The sequence shown here is derived from an EMBL/GenBank/DDBJ whole genome shotgun (WGS) entry which is preliminary data.</text>
</comment>
<sequence>MAAGADGTLTTRGLTVRQARFVAEYLVDLNATQSAVRAGYGVGYARRHAWKLLRSARVMEAIRQAEAAREARTKFSQDRVIAELTRLAFYDVGTIAAHPLNGPEDIATLPEEVRAAVTGWSWDKAGNFTVRLAPRTPSLDLLAKHFGLLKDVKQHLGRDGKPVDPPGLYTVVVR</sequence>
<evidence type="ECO:0000313" key="3">
    <source>
        <dbReference type="EMBL" id="MBB2205604.1"/>
    </source>
</evidence>
<dbReference type="AlphaFoldDB" id="A0A7W4KEU2"/>
<dbReference type="GO" id="GO:0051276">
    <property type="term" value="P:chromosome organization"/>
    <property type="evidence" value="ECO:0007669"/>
    <property type="project" value="InterPro"/>
</dbReference>
<keyword evidence="2" id="KW-0231">Viral genome packaging</keyword>
<accession>A0A7W4KEU2</accession>
<dbReference type="Proteomes" id="UP000540556">
    <property type="component" value="Unassembled WGS sequence"/>
</dbReference>